<evidence type="ECO:0000256" key="1">
    <source>
        <dbReference type="SAM" id="SignalP"/>
    </source>
</evidence>
<sequence length="485" mass="54863">MDIDIKTAIILCMLSLSLPCLSAPKTGYFIDAPVTGLHYKTSSDLQGTTHKGAYQYNDGDIVTFYLGNDDSSMVLASISSQELITPTLATTTPSRSINMTRLLLSLDSSPENPDEILLTSKVLSKPEFQKKLKKIDLSALDNYKTTLGLNLVSAAEAARHLSQSQRFIEENFTSDKIILRPLNTVLVEDSIARRDWRGNLCFFDVSRIDEPDYYGPIGRLKYKLTPTGIFTYPSIGDYFGSDDGSVSSCELNTKESFSTQEFEAVPDYEKWGGILACAKRGCTRNDLNGFSVDEHDDIEEWKYRTIAMNYDQKTGIFMQKTQGLGPNKNVHHLNRSEKMWFTSSDARMDNINLAGIWQLKDYHPEGDIQYACLLIMHGSVFRTSSDSHHCPKTLSLYTEDVSQSFADMWWLHSGKNTASLAQLNTPVKWHTSDGKTKYTSWEYLPAGDMWDKGLLYRLQQRLKMNRSGVQKAETIRISELKKIER</sequence>
<keyword evidence="3" id="KW-1185">Reference proteome</keyword>
<dbReference type="RefSeq" id="WP_109320096.1">
    <property type="nucleotide sequence ID" value="NZ_QFWT01000006.1"/>
</dbReference>
<comment type="caution">
    <text evidence="2">The sequence shown here is derived from an EMBL/GenBank/DDBJ whole genome shotgun (WGS) entry which is preliminary data.</text>
</comment>
<gene>
    <name evidence="2" type="ORF">DI392_11720</name>
</gene>
<feature type="chain" id="PRO_5015489361" evidence="1">
    <location>
        <begin position="23"/>
        <end position="485"/>
    </location>
</feature>
<feature type="signal peptide" evidence="1">
    <location>
        <begin position="1"/>
        <end position="22"/>
    </location>
</feature>
<dbReference type="EMBL" id="QFWT01000006">
    <property type="protein sequence ID" value="PWI32977.1"/>
    <property type="molecule type" value="Genomic_DNA"/>
</dbReference>
<proteinExistence type="predicted"/>
<organism evidence="2 3">
    <name type="scientific">Vibrio albus</name>
    <dbReference type="NCBI Taxonomy" id="2200953"/>
    <lineage>
        <taxon>Bacteria</taxon>
        <taxon>Pseudomonadati</taxon>
        <taxon>Pseudomonadota</taxon>
        <taxon>Gammaproteobacteria</taxon>
        <taxon>Vibrionales</taxon>
        <taxon>Vibrionaceae</taxon>
        <taxon>Vibrio</taxon>
    </lineage>
</organism>
<accession>A0A2U3B885</accession>
<evidence type="ECO:0000313" key="2">
    <source>
        <dbReference type="EMBL" id="PWI32977.1"/>
    </source>
</evidence>
<evidence type="ECO:0000313" key="3">
    <source>
        <dbReference type="Proteomes" id="UP000245362"/>
    </source>
</evidence>
<keyword evidence="1" id="KW-0732">Signal</keyword>
<protein>
    <submittedName>
        <fullName evidence="2">Chromosome partitioning protein ParA</fullName>
    </submittedName>
</protein>
<name>A0A2U3B885_9VIBR</name>
<dbReference type="OrthoDB" id="5592990at2"/>
<reference evidence="2 3" key="1">
    <citation type="submission" date="2018-05" db="EMBL/GenBank/DDBJ databases">
        <title>Vibrio limimaris sp. nov., isolated from marine sediment.</title>
        <authorList>
            <person name="Li C.-M."/>
        </authorList>
    </citation>
    <scope>NUCLEOTIDE SEQUENCE [LARGE SCALE GENOMIC DNA]</scope>
    <source>
        <strain evidence="2 3">E4404</strain>
    </source>
</reference>
<dbReference type="Proteomes" id="UP000245362">
    <property type="component" value="Unassembled WGS sequence"/>
</dbReference>
<dbReference type="AlphaFoldDB" id="A0A2U3B885"/>